<feature type="transmembrane region" description="Helical" evidence="1">
    <location>
        <begin position="424"/>
        <end position="446"/>
    </location>
</feature>
<feature type="transmembrane region" description="Helical" evidence="1">
    <location>
        <begin position="294"/>
        <end position="318"/>
    </location>
</feature>
<evidence type="ECO:0000256" key="1">
    <source>
        <dbReference type="SAM" id="Phobius"/>
    </source>
</evidence>
<accession>A0A3M7RQ40</accession>
<dbReference type="OrthoDB" id="2149840at2759"/>
<feature type="transmembrane region" description="Helical" evidence="1">
    <location>
        <begin position="236"/>
        <end position="255"/>
    </location>
</feature>
<dbReference type="GO" id="GO:0016740">
    <property type="term" value="F:transferase activity"/>
    <property type="evidence" value="ECO:0007669"/>
    <property type="project" value="UniProtKB-KW"/>
</dbReference>
<keyword evidence="4" id="KW-1185">Reference proteome</keyword>
<keyword evidence="1" id="KW-0812">Transmembrane</keyword>
<proteinExistence type="predicted"/>
<dbReference type="PANTHER" id="PTHR31061">
    <property type="entry name" value="LD22376P"/>
    <property type="match status" value="1"/>
</dbReference>
<sequence length="569" mass="65523">MNSMLIIVAVLNFLFTKIYAQNSQNSTIIFETNSTKSISVRIRNSECDKCKAINYGQFNNFYINTISLDTFYPNYYFYFKSLATDEFICESISQKEVSLNENSVIKVQIDYYNFKFNCYLTIVDNGKPNKYQPLIVVSSILSFLYLCYFLTKLIFIKCKNRLADGSETDADRIVINQDQEGILRGRQSSRSNRIKSIDVLRGMCLSIMIFVNFGAGGYSVLDHSVWNGLNLADTVFPIFIFLMGVSIPLSFKSIVRQNNFRLSIVIIKIVRRAMLLFFFGLVTSNSSDLKLSELRIMGVLQRFSISYFIMALVELLNIKLNNYEYNFLLNNQKKFVEIFYYWIQWLVSSFLLFIWILITFLLPLDNCQSGYLGPGGLHENGSHFNCTGGAAGYVDRKILGTSHMYQDPTCKFIYKNQIPFDPEGLLGCLTSCVLTYLGVMTGHIILHHDQKQKIVLKFIFYGIIFGLIGLTLSKFSINDGWIPINKNLWSLSFILVMASIGLFSLSVLFILVDILDWYSGTPFLYMGRNSIVIYIGHLVFGNYFPNFNFGYTHFLLLSNSIYWNKYRNF</sequence>
<evidence type="ECO:0000313" key="4">
    <source>
        <dbReference type="Proteomes" id="UP000276133"/>
    </source>
</evidence>
<feature type="transmembrane region" description="Helical" evidence="1">
    <location>
        <begin position="458"/>
        <end position="477"/>
    </location>
</feature>
<keyword evidence="3" id="KW-0808">Transferase</keyword>
<evidence type="ECO:0000256" key="2">
    <source>
        <dbReference type="SAM" id="SignalP"/>
    </source>
</evidence>
<feature type="transmembrane region" description="Helical" evidence="1">
    <location>
        <begin position="262"/>
        <end position="282"/>
    </location>
</feature>
<gene>
    <name evidence="3" type="ORF">BpHYR1_017059</name>
</gene>
<keyword evidence="1" id="KW-1133">Transmembrane helix</keyword>
<keyword evidence="1" id="KW-0472">Membrane</keyword>
<name>A0A3M7RQ40_BRAPC</name>
<feature type="transmembrane region" description="Helical" evidence="1">
    <location>
        <begin position="523"/>
        <end position="544"/>
    </location>
</feature>
<reference evidence="3 4" key="1">
    <citation type="journal article" date="2018" name="Sci. Rep.">
        <title>Genomic signatures of local adaptation to the degree of environmental predictability in rotifers.</title>
        <authorList>
            <person name="Franch-Gras L."/>
            <person name="Hahn C."/>
            <person name="Garcia-Roger E.M."/>
            <person name="Carmona M.J."/>
            <person name="Serra M."/>
            <person name="Gomez A."/>
        </authorList>
    </citation>
    <scope>NUCLEOTIDE SEQUENCE [LARGE SCALE GENOMIC DNA]</scope>
    <source>
        <strain evidence="3">HYR1</strain>
    </source>
</reference>
<dbReference type="PANTHER" id="PTHR31061:SF24">
    <property type="entry name" value="LD22376P"/>
    <property type="match status" value="1"/>
</dbReference>
<evidence type="ECO:0000313" key="3">
    <source>
        <dbReference type="EMBL" id="RNA25661.1"/>
    </source>
</evidence>
<feature type="signal peptide" evidence="2">
    <location>
        <begin position="1"/>
        <end position="20"/>
    </location>
</feature>
<comment type="caution">
    <text evidence="3">The sequence shown here is derived from an EMBL/GenBank/DDBJ whole genome shotgun (WGS) entry which is preliminary data.</text>
</comment>
<feature type="transmembrane region" description="Helical" evidence="1">
    <location>
        <begin position="131"/>
        <end position="151"/>
    </location>
</feature>
<dbReference type="STRING" id="10195.A0A3M7RQ40"/>
<feature type="transmembrane region" description="Helical" evidence="1">
    <location>
        <begin position="199"/>
        <end position="221"/>
    </location>
</feature>
<dbReference type="EMBL" id="REGN01002888">
    <property type="protein sequence ID" value="RNA25661.1"/>
    <property type="molecule type" value="Genomic_DNA"/>
</dbReference>
<dbReference type="Proteomes" id="UP000276133">
    <property type="component" value="Unassembled WGS sequence"/>
</dbReference>
<protein>
    <submittedName>
        <fullName evidence="3">Heparan-alpha-glucosaminide N-acetyltransferase</fullName>
    </submittedName>
</protein>
<feature type="chain" id="PRO_5017956010" evidence="2">
    <location>
        <begin position="21"/>
        <end position="569"/>
    </location>
</feature>
<feature type="transmembrane region" description="Helical" evidence="1">
    <location>
        <begin position="489"/>
        <end position="511"/>
    </location>
</feature>
<organism evidence="3 4">
    <name type="scientific">Brachionus plicatilis</name>
    <name type="common">Marine rotifer</name>
    <name type="synonym">Brachionus muelleri</name>
    <dbReference type="NCBI Taxonomy" id="10195"/>
    <lineage>
        <taxon>Eukaryota</taxon>
        <taxon>Metazoa</taxon>
        <taxon>Spiralia</taxon>
        <taxon>Gnathifera</taxon>
        <taxon>Rotifera</taxon>
        <taxon>Eurotatoria</taxon>
        <taxon>Monogononta</taxon>
        <taxon>Pseudotrocha</taxon>
        <taxon>Ploima</taxon>
        <taxon>Brachionidae</taxon>
        <taxon>Brachionus</taxon>
    </lineage>
</organism>
<feature type="transmembrane region" description="Helical" evidence="1">
    <location>
        <begin position="339"/>
        <end position="362"/>
    </location>
</feature>
<dbReference type="AlphaFoldDB" id="A0A3M7RQ40"/>
<keyword evidence="2" id="KW-0732">Signal</keyword>